<dbReference type="RefSeq" id="WP_005276159.1">
    <property type="nucleotide sequence ID" value="NZ_KB850195.1"/>
</dbReference>
<gene>
    <name evidence="2" type="ORF">F889_03271</name>
</gene>
<dbReference type="OrthoDB" id="9759819at2"/>
<feature type="domain" description="Type ISP restriction-modification enzyme LLaBIII C-terminal specificity" evidence="1">
    <location>
        <begin position="59"/>
        <end position="118"/>
    </location>
</feature>
<protein>
    <recommendedName>
        <fullName evidence="1">Type ISP restriction-modification enzyme LLaBIII C-terminal specificity domain-containing protein</fullName>
    </recommendedName>
</protein>
<dbReference type="AlphaFoldDB" id="N9PIM8"/>
<dbReference type="Proteomes" id="UP000013009">
    <property type="component" value="Unassembled WGS sequence"/>
</dbReference>
<evidence type="ECO:0000313" key="2">
    <source>
        <dbReference type="EMBL" id="ENX33328.1"/>
    </source>
</evidence>
<organism evidence="2 3">
    <name type="scientific">Acinetobacter colistiniresistens</name>
    <dbReference type="NCBI Taxonomy" id="280145"/>
    <lineage>
        <taxon>Bacteria</taxon>
        <taxon>Pseudomonadati</taxon>
        <taxon>Pseudomonadota</taxon>
        <taxon>Gammaproteobacteria</taxon>
        <taxon>Moraxellales</taxon>
        <taxon>Moraxellaceae</taxon>
        <taxon>Acinetobacter</taxon>
    </lineage>
</organism>
<evidence type="ECO:0000259" key="1">
    <source>
        <dbReference type="Pfam" id="PF18135"/>
    </source>
</evidence>
<dbReference type="PATRIC" id="fig|1217695.3.peg.3185"/>
<dbReference type="InterPro" id="IPR041635">
    <property type="entry name" value="Type_ISP_LLaBIII_C"/>
</dbReference>
<sequence>MPENNQSQSYFKSSDLILSLAPLTLNPDIILALEKSLGLVFIHEEASPQVCFANQNIELQDAYKQVFSAVDLVDYVYAILSSEKQRTEEIQLLNPALAPIPYPTDHLLFWKLVTIGQRYRLSQH</sequence>
<dbReference type="EMBL" id="APRZ01000019">
    <property type="protein sequence ID" value="ENX33328.1"/>
    <property type="molecule type" value="Genomic_DNA"/>
</dbReference>
<name>N9PIM8_9GAMM</name>
<comment type="caution">
    <text evidence="2">The sequence shown here is derived from an EMBL/GenBank/DDBJ whole genome shotgun (WGS) entry which is preliminary data.</text>
</comment>
<proteinExistence type="predicted"/>
<dbReference type="HOGENOM" id="CLU_1998950_0_0_6"/>
<evidence type="ECO:0000313" key="3">
    <source>
        <dbReference type="Proteomes" id="UP000013009"/>
    </source>
</evidence>
<accession>N9PIM8</accession>
<dbReference type="Pfam" id="PF18135">
    <property type="entry name" value="Type_ISP_C"/>
    <property type="match status" value="1"/>
</dbReference>
<reference evidence="2 3" key="1">
    <citation type="submission" date="2013-02" db="EMBL/GenBank/DDBJ databases">
        <title>The Genome Sequence of Acinetobacter sp. NIPH 1859.</title>
        <authorList>
            <consortium name="The Broad Institute Genome Sequencing Platform"/>
            <consortium name="The Broad Institute Genome Sequencing Center for Infectious Disease"/>
            <person name="Cerqueira G."/>
            <person name="Feldgarden M."/>
            <person name="Courvalin P."/>
            <person name="Perichon B."/>
            <person name="Grillot-Courvalin C."/>
            <person name="Clermont D."/>
            <person name="Rocha E."/>
            <person name="Yoon E.-J."/>
            <person name="Nemec A."/>
            <person name="Walker B."/>
            <person name="Young S.K."/>
            <person name="Zeng Q."/>
            <person name="Gargeya S."/>
            <person name="Fitzgerald M."/>
            <person name="Haas B."/>
            <person name="Abouelleil A."/>
            <person name="Alvarado L."/>
            <person name="Arachchi H.M."/>
            <person name="Berlin A.M."/>
            <person name="Chapman S.B."/>
            <person name="Dewar J."/>
            <person name="Goldberg J."/>
            <person name="Griggs A."/>
            <person name="Gujja S."/>
            <person name="Hansen M."/>
            <person name="Howarth C."/>
            <person name="Imamovic A."/>
            <person name="Larimer J."/>
            <person name="McCowan C."/>
            <person name="Murphy C."/>
            <person name="Neiman D."/>
            <person name="Pearson M."/>
            <person name="Priest M."/>
            <person name="Roberts A."/>
            <person name="Saif S."/>
            <person name="Shea T."/>
            <person name="Sisk P."/>
            <person name="Sykes S."/>
            <person name="Wortman J."/>
            <person name="Nusbaum C."/>
            <person name="Birren B."/>
        </authorList>
    </citation>
    <scope>NUCLEOTIDE SEQUENCE [LARGE SCALE GENOMIC DNA]</scope>
    <source>
        <strain evidence="2 3">NIPH 1859</strain>
    </source>
</reference>
<keyword evidence="3" id="KW-1185">Reference proteome</keyword>